<gene>
    <name evidence="1" type="ORF">Lmor_0343</name>
    <name evidence="2" type="ORF">NCTC12239_00456</name>
</gene>
<accession>A0A378K136</accession>
<proteinExistence type="predicted"/>
<evidence type="ECO:0000313" key="1">
    <source>
        <dbReference type="EMBL" id="KTD37480.1"/>
    </source>
</evidence>
<evidence type="ECO:0000313" key="2">
    <source>
        <dbReference type="EMBL" id="STX61541.1"/>
    </source>
</evidence>
<dbReference type="STRING" id="39962.Lmor_0343"/>
<reference evidence="1 3" key="1">
    <citation type="submission" date="2015-11" db="EMBL/GenBank/DDBJ databases">
        <title>Genomic analysis of 38 Legionella species identifies large and diverse effector repertoires.</title>
        <authorList>
            <person name="Burstein D."/>
            <person name="Amaro F."/>
            <person name="Zusman T."/>
            <person name="Lifshitz Z."/>
            <person name="Cohen O."/>
            <person name="Gilbert J.A."/>
            <person name="Pupko T."/>
            <person name="Shuman H.A."/>
            <person name="Segal G."/>
        </authorList>
    </citation>
    <scope>NUCLEOTIDE SEQUENCE [LARGE SCALE GENOMIC DNA]</scope>
    <source>
        <strain evidence="1 3">ATCC 43877</strain>
    </source>
</reference>
<protein>
    <submittedName>
        <fullName evidence="2">Uncharacterized protein</fullName>
    </submittedName>
</protein>
<reference evidence="2 4" key="2">
    <citation type="submission" date="2018-06" db="EMBL/GenBank/DDBJ databases">
        <authorList>
            <consortium name="Pathogen Informatics"/>
            <person name="Doyle S."/>
        </authorList>
    </citation>
    <scope>NUCLEOTIDE SEQUENCE [LARGE SCALE GENOMIC DNA]</scope>
    <source>
        <strain evidence="2 4">NCTC12239</strain>
    </source>
</reference>
<dbReference type="AlphaFoldDB" id="A0A378K136"/>
<keyword evidence="3" id="KW-1185">Reference proteome</keyword>
<dbReference type="RefSeq" id="WP_028383125.1">
    <property type="nucleotide sequence ID" value="NZ_CAAAJG010000007.1"/>
</dbReference>
<evidence type="ECO:0000313" key="4">
    <source>
        <dbReference type="Proteomes" id="UP000254040"/>
    </source>
</evidence>
<dbReference type="EMBL" id="LNYN01000012">
    <property type="protein sequence ID" value="KTD37480.1"/>
    <property type="molecule type" value="Genomic_DNA"/>
</dbReference>
<dbReference type="OrthoDB" id="9904944at2"/>
<name>A0A378K136_9GAMM</name>
<dbReference type="Proteomes" id="UP000254040">
    <property type="component" value="Unassembled WGS sequence"/>
</dbReference>
<dbReference type="Proteomes" id="UP000054985">
    <property type="component" value="Unassembled WGS sequence"/>
</dbReference>
<dbReference type="EMBL" id="UGOG01000001">
    <property type="protein sequence ID" value="STX61541.1"/>
    <property type="molecule type" value="Genomic_DNA"/>
</dbReference>
<evidence type="ECO:0000313" key="3">
    <source>
        <dbReference type="Proteomes" id="UP000054985"/>
    </source>
</evidence>
<organism evidence="2 4">
    <name type="scientific">Legionella moravica</name>
    <dbReference type="NCBI Taxonomy" id="39962"/>
    <lineage>
        <taxon>Bacteria</taxon>
        <taxon>Pseudomonadati</taxon>
        <taxon>Pseudomonadota</taxon>
        <taxon>Gammaproteobacteria</taxon>
        <taxon>Legionellales</taxon>
        <taxon>Legionellaceae</taxon>
        <taxon>Legionella</taxon>
    </lineage>
</organism>
<sequence>MNDLDAGAARSAIQIITVPRSTNPIDWIKEKRTFSGHTAINVVNHGRNVVTEGFSPNNDLDMVLPVASYWLENILHHSIAQKLKGSKEASWQDDSPMLKHPKLDTLSFEMSTEMIDKFMEYFKEVKADTQKKYTLMPGQREAANDLTEKNCVFSAINVLSDFLYDHQSEFSADEWSKIEPKLIALVEDTANNLNTRQGHLNRNIAKWKEGTKKLSQLLSKTENILLEHSTTLSDPIEIQSNEQFINFIRGMSILFDDKAPLSAQTIDITELFINILDDTEETTAIKKEWSEIKAKYGISASRLTQIVEKNINEVGPLLNIKVNNLIEKSANILFSRRFSLEKNATEYQENEQAYALSEGIALLINSTKHSTPAFIDLTELYMSSLDDSPQMTALKNEWNQYKNKFGITSNPQASTDQDLLMKQDSEQDKNCYSELCSILQSGLFVEPGVTIKSQLYPNLANLIRALQANDDFSVIQSIAEKGIEKNVEIKDQNPSRDTSQIDKRITVFTAIRQANSLEEALGTIKQNLPELHKEQDAGLRHQ</sequence>